<dbReference type="EMBL" id="JBHUHY010000014">
    <property type="protein sequence ID" value="MFD2187701.1"/>
    <property type="molecule type" value="Genomic_DNA"/>
</dbReference>
<accession>A0ABW5B0U6</accession>
<organism evidence="1 2">
    <name type="scientific">Aquimarina celericrescens</name>
    <dbReference type="NCBI Taxonomy" id="1964542"/>
    <lineage>
        <taxon>Bacteria</taxon>
        <taxon>Pseudomonadati</taxon>
        <taxon>Bacteroidota</taxon>
        <taxon>Flavobacteriia</taxon>
        <taxon>Flavobacteriales</taxon>
        <taxon>Flavobacteriaceae</taxon>
        <taxon>Aquimarina</taxon>
    </lineage>
</organism>
<protein>
    <submittedName>
        <fullName evidence="1">Uncharacterized protein</fullName>
    </submittedName>
</protein>
<sequence length="84" mass="10011">MTKEELKIELSKIGVIESDYSIDEGLKSDAYIIEEYDGLWRFFYYDEKGEESQQSLFKSKEESFKYLVSTFKDQLKLLGKDNFR</sequence>
<reference evidence="2" key="1">
    <citation type="journal article" date="2019" name="Int. J. Syst. Evol. Microbiol.">
        <title>The Global Catalogue of Microorganisms (GCM) 10K type strain sequencing project: providing services to taxonomists for standard genome sequencing and annotation.</title>
        <authorList>
            <consortium name="The Broad Institute Genomics Platform"/>
            <consortium name="The Broad Institute Genome Sequencing Center for Infectious Disease"/>
            <person name="Wu L."/>
            <person name="Ma J."/>
        </authorList>
    </citation>
    <scope>NUCLEOTIDE SEQUENCE [LARGE SCALE GENOMIC DNA]</scope>
    <source>
        <strain evidence="2">DT92</strain>
    </source>
</reference>
<dbReference type="RefSeq" id="WP_378320712.1">
    <property type="nucleotide sequence ID" value="NZ_JBHUHY010000014.1"/>
</dbReference>
<proteinExistence type="predicted"/>
<evidence type="ECO:0000313" key="2">
    <source>
        <dbReference type="Proteomes" id="UP001597344"/>
    </source>
</evidence>
<evidence type="ECO:0000313" key="1">
    <source>
        <dbReference type="EMBL" id="MFD2187701.1"/>
    </source>
</evidence>
<comment type="caution">
    <text evidence="1">The sequence shown here is derived from an EMBL/GenBank/DDBJ whole genome shotgun (WGS) entry which is preliminary data.</text>
</comment>
<gene>
    <name evidence="1" type="ORF">ACFSJT_12940</name>
</gene>
<keyword evidence="2" id="KW-1185">Reference proteome</keyword>
<name>A0ABW5B0U6_9FLAO</name>
<dbReference type="Proteomes" id="UP001597344">
    <property type="component" value="Unassembled WGS sequence"/>
</dbReference>